<feature type="compositionally biased region" description="Basic and acidic residues" evidence="1">
    <location>
        <begin position="84"/>
        <end position="97"/>
    </location>
</feature>
<evidence type="ECO:0000313" key="3">
    <source>
        <dbReference type="Proteomes" id="UP000635387"/>
    </source>
</evidence>
<protein>
    <recommendedName>
        <fullName evidence="4">DUF397 domain-containing protein</fullName>
    </recommendedName>
</protein>
<dbReference type="EMBL" id="BNAY01000003">
    <property type="protein sequence ID" value="GHH15755.1"/>
    <property type="molecule type" value="Genomic_DNA"/>
</dbReference>
<feature type="region of interest" description="Disordered" evidence="1">
    <location>
        <begin position="68"/>
        <end position="108"/>
    </location>
</feature>
<dbReference type="Proteomes" id="UP000635387">
    <property type="component" value="Unassembled WGS sequence"/>
</dbReference>
<proteinExistence type="predicted"/>
<evidence type="ECO:0000313" key="2">
    <source>
        <dbReference type="EMBL" id="GHH15755.1"/>
    </source>
</evidence>
<gene>
    <name evidence="2" type="ORF">GCM10017790_30610</name>
</gene>
<reference evidence="3" key="1">
    <citation type="journal article" date="2019" name="Int. J. Syst. Evol. Microbiol.">
        <title>The Global Catalogue of Microorganisms (GCM) 10K type strain sequencing project: providing services to taxonomists for standard genome sequencing and annotation.</title>
        <authorList>
            <consortium name="The Broad Institute Genomics Platform"/>
            <consortium name="The Broad Institute Genome Sequencing Center for Infectious Disease"/>
            <person name="Wu L."/>
            <person name="Ma J."/>
        </authorList>
    </citation>
    <scope>NUCLEOTIDE SEQUENCE [LARGE SCALE GENOMIC DNA]</scope>
    <source>
        <strain evidence="3">CGMCC 4.7683</strain>
    </source>
</reference>
<evidence type="ECO:0000256" key="1">
    <source>
        <dbReference type="SAM" id="MobiDB-lite"/>
    </source>
</evidence>
<sequence>MPSGSFTRRGSLPKRWSALSGSKTEWVEVVVSGKCRSNVTYHSRPTRPDGFCAFTDSVIATFATGAPEVAERAREGPLSSAQPEKPDLRGQPEKDGGGEPSVPTPSRA</sequence>
<keyword evidence="3" id="KW-1185">Reference proteome</keyword>
<accession>A0ABQ3LKH4</accession>
<organism evidence="2 3">
    <name type="scientific">Amycolatopsis oliviviridis</name>
    <dbReference type="NCBI Taxonomy" id="1471590"/>
    <lineage>
        <taxon>Bacteria</taxon>
        <taxon>Bacillati</taxon>
        <taxon>Actinomycetota</taxon>
        <taxon>Actinomycetes</taxon>
        <taxon>Pseudonocardiales</taxon>
        <taxon>Pseudonocardiaceae</taxon>
        <taxon>Amycolatopsis</taxon>
    </lineage>
</organism>
<comment type="caution">
    <text evidence="2">The sequence shown here is derived from an EMBL/GenBank/DDBJ whole genome shotgun (WGS) entry which is preliminary data.</text>
</comment>
<evidence type="ECO:0008006" key="4">
    <source>
        <dbReference type="Google" id="ProtNLM"/>
    </source>
</evidence>
<name>A0ABQ3LKH4_9PSEU</name>